<feature type="domain" description="Glycosyl transferase CAP10" evidence="1">
    <location>
        <begin position="318"/>
        <end position="616"/>
    </location>
</feature>
<evidence type="ECO:0000259" key="1">
    <source>
        <dbReference type="SMART" id="SM00672"/>
    </source>
</evidence>
<dbReference type="EMBL" id="JBFMKM010000003">
    <property type="protein sequence ID" value="KAL1310554.1"/>
    <property type="molecule type" value="Genomic_DNA"/>
</dbReference>
<dbReference type="InterPro" id="IPR006598">
    <property type="entry name" value="CAP10"/>
</dbReference>
<gene>
    <name evidence="2" type="ORF">AAFC00_000833</name>
</gene>
<proteinExistence type="predicted"/>
<dbReference type="PANTHER" id="PTHR12203:SF22">
    <property type="entry name" value="CAPSULE ASSOCIATED PROTEIN"/>
    <property type="match status" value="1"/>
</dbReference>
<comment type="caution">
    <text evidence="2">The sequence shown here is derived from an EMBL/GenBank/DDBJ whole genome shotgun (WGS) entry which is preliminary data.</text>
</comment>
<protein>
    <recommendedName>
        <fullName evidence="1">Glycosyl transferase CAP10 domain-containing protein</fullName>
    </recommendedName>
</protein>
<accession>A0ABR3PMY5</accession>
<name>A0ABR3PMY5_9PEZI</name>
<dbReference type="Pfam" id="PF05686">
    <property type="entry name" value="Glyco_transf_90"/>
    <property type="match status" value="1"/>
</dbReference>
<evidence type="ECO:0000313" key="3">
    <source>
        <dbReference type="Proteomes" id="UP001562354"/>
    </source>
</evidence>
<reference evidence="2 3" key="1">
    <citation type="submission" date="2024-07" db="EMBL/GenBank/DDBJ databases">
        <title>Draft sequence of the Neodothiora populina.</title>
        <authorList>
            <person name="Drown D.D."/>
            <person name="Schuette U.S."/>
            <person name="Buechlein A.B."/>
            <person name="Rusch D.R."/>
            <person name="Winton L.W."/>
            <person name="Adams G.A."/>
        </authorList>
    </citation>
    <scope>NUCLEOTIDE SEQUENCE [LARGE SCALE GENOMIC DNA]</scope>
    <source>
        <strain evidence="2 3">CPC 39397</strain>
    </source>
</reference>
<dbReference type="RefSeq" id="XP_069203403.1">
    <property type="nucleotide sequence ID" value="XM_069347558.1"/>
</dbReference>
<dbReference type="GeneID" id="95974536"/>
<dbReference type="SMART" id="SM00672">
    <property type="entry name" value="CAP10"/>
    <property type="match status" value="1"/>
</dbReference>
<evidence type="ECO:0000313" key="2">
    <source>
        <dbReference type="EMBL" id="KAL1310554.1"/>
    </source>
</evidence>
<dbReference type="PANTHER" id="PTHR12203">
    <property type="entry name" value="KDEL LYS-ASP-GLU-LEU CONTAINING - RELATED"/>
    <property type="match status" value="1"/>
</dbReference>
<keyword evidence="3" id="KW-1185">Reference proteome</keyword>
<organism evidence="2 3">
    <name type="scientific">Neodothiora populina</name>
    <dbReference type="NCBI Taxonomy" id="2781224"/>
    <lineage>
        <taxon>Eukaryota</taxon>
        <taxon>Fungi</taxon>
        <taxon>Dikarya</taxon>
        <taxon>Ascomycota</taxon>
        <taxon>Pezizomycotina</taxon>
        <taxon>Dothideomycetes</taxon>
        <taxon>Dothideomycetidae</taxon>
        <taxon>Dothideales</taxon>
        <taxon>Dothioraceae</taxon>
        <taxon>Neodothiora</taxon>
    </lineage>
</organism>
<sequence length="630" mass="71104">MLMSSSMRLPGRLTQLLVVAVVLTLVGWLYLTAFGNAALRRIPLVGGLGGSGEHEKEDAAAADVATGETPNAERAWHAIDTLRTKAMAEQQDLLARETHSLHGAAQAYQSRRGRRPPPGFDAWFAFAQQHNATIVEDFFDQIYHDLNPFWAIPALEIRQQAYDFVHRISVRSGNMTKRTDLPEGRPWMDLWGDLVGTIAEHLPDLDMAINVMDESRLIVPWETIDGYMAVERKSRKIMDASQVIGTYSNTSIREGESVPPFDPEFGWGNYWDLAVVGCSPDSPARTTYTAEADYTKFPPLPNTYPERSYQGYVQNWTLTKSPCDNPELQQLHGTFVEPISQSNSKKLFPMFGGSKLPMNNEILLPPAMYWTNDPFYSGGNDHGAKWQEKQNKLIWRGAASGGRNKAENWTRFQRHRFVAMMNGTTVSRVANSSIDSPNIRLPGHGLYNLSAPDLGEWVDTFADAGFAHLLCFPDPNPPHCAYTDAWYAAAKPMAMKEQYAYKYLPDIDGNSFSGRYRGFMGSTSMPIKATIYDEWHDSRLVPWVHFVPMDNTFVDVYGIMEYFLGNEESDKAGHDHVARDIALGGKAWAERVLRREDMQIYVFRLLLEYARICDDERERLGWVDGDEGSV</sequence>
<dbReference type="InterPro" id="IPR051091">
    <property type="entry name" value="O-Glucosyltr/Glycosyltrsf_90"/>
</dbReference>
<dbReference type="Proteomes" id="UP001562354">
    <property type="component" value="Unassembled WGS sequence"/>
</dbReference>